<dbReference type="Pfam" id="PF05345">
    <property type="entry name" value="He_PIG"/>
    <property type="match status" value="3"/>
</dbReference>
<dbReference type="AlphaFoldDB" id="A0A5B0HMC2"/>
<dbReference type="Proteomes" id="UP000325273">
    <property type="component" value="Unassembled WGS sequence"/>
</dbReference>
<comment type="caution">
    <text evidence="1">The sequence shown here is derived from an EMBL/GenBank/DDBJ whole genome shotgun (WGS) entry which is preliminary data.</text>
</comment>
<dbReference type="SUPFAM" id="SSF49313">
    <property type="entry name" value="Cadherin-like"/>
    <property type="match status" value="1"/>
</dbReference>
<dbReference type="InterPro" id="IPR013783">
    <property type="entry name" value="Ig-like_fold"/>
</dbReference>
<keyword evidence="2" id="KW-1185">Reference proteome</keyword>
<dbReference type="GO" id="GO:0016020">
    <property type="term" value="C:membrane"/>
    <property type="evidence" value="ECO:0007669"/>
    <property type="project" value="InterPro"/>
</dbReference>
<dbReference type="Gene3D" id="2.60.40.10">
    <property type="entry name" value="Immunoglobulins"/>
    <property type="match status" value="3"/>
</dbReference>
<dbReference type="RefSeq" id="WP_188130687.1">
    <property type="nucleotide sequence ID" value="NZ_VTUZ01000001.1"/>
</dbReference>
<organism evidence="1 2">
    <name type="scientific">Paraburkholderia panacisoli</name>
    <dbReference type="NCBI Taxonomy" id="2603818"/>
    <lineage>
        <taxon>Bacteria</taxon>
        <taxon>Pseudomonadati</taxon>
        <taxon>Pseudomonadota</taxon>
        <taxon>Betaproteobacteria</taxon>
        <taxon>Burkholderiales</taxon>
        <taxon>Burkholderiaceae</taxon>
        <taxon>Paraburkholderia</taxon>
    </lineage>
</organism>
<feature type="non-terminal residue" evidence="1">
    <location>
        <position position="299"/>
    </location>
</feature>
<evidence type="ECO:0000313" key="2">
    <source>
        <dbReference type="Proteomes" id="UP000325273"/>
    </source>
</evidence>
<accession>A0A5B0HMC2</accession>
<dbReference type="PROSITE" id="PS51257">
    <property type="entry name" value="PROKAR_LIPOPROTEIN"/>
    <property type="match status" value="1"/>
</dbReference>
<protein>
    <submittedName>
        <fullName evidence="1">Uncharacterized protein</fullName>
    </submittedName>
</protein>
<dbReference type="GO" id="GO:0005509">
    <property type="term" value="F:calcium ion binding"/>
    <property type="evidence" value="ECO:0007669"/>
    <property type="project" value="InterPro"/>
</dbReference>
<evidence type="ECO:0000313" key="1">
    <source>
        <dbReference type="EMBL" id="KAA1016222.1"/>
    </source>
</evidence>
<sequence length="299" mass="30050">MKIMRRLTGVVTLLALLIAGCGGGNGIGGSGVTQTPPSGLTERETLVVYVQGNEIIPNLPSSSGGAITNYSVFPPLPAGLSLDPVSGAITGTPSGTSNATAYAITGSNAAGTTTARVEIEVDAAPVTPDTLDYLNSSIDYVTSAPITPDAPIATGGEITEYTVSPPLPQGLTLDPQTGVITGTPTTQTPPTVYTITGSNGVDTVETQVTIGVDAQAHPPMGLTYRDSAPDYTVGFAIVANFPEYSGGEITQFSVSPALSPGLSLNMQNGEISGTPAAPFAKTTFTVTGSNSAGAVTAQV</sequence>
<proteinExistence type="predicted"/>
<gene>
    <name evidence="1" type="ORF">FVF58_02520</name>
</gene>
<reference evidence="1 2" key="1">
    <citation type="submission" date="2019-08" db="EMBL/GenBank/DDBJ databases">
        <title>Paraburkholderia sp. DCY113.</title>
        <authorList>
            <person name="Kang J."/>
        </authorList>
    </citation>
    <scope>NUCLEOTIDE SEQUENCE [LARGE SCALE GENOMIC DNA]</scope>
    <source>
        <strain evidence="1 2">DCY113</strain>
    </source>
</reference>
<dbReference type="EMBL" id="VTUZ01000001">
    <property type="protein sequence ID" value="KAA1016222.1"/>
    <property type="molecule type" value="Genomic_DNA"/>
</dbReference>
<name>A0A5B0HMC2_9BURK</name>
<dbReference type="InterPro" id="IPR015919">
    <property type="entry name" value="Cadherin-like_sf"/>
</dbReference>